<accession>A0A2W7RF45</accession>
<gene>
    <name evidence="1" type="ORF">LV84_02141</name>
</gene>
<evidence type="ECO:0000313" key="2">
    <source>
        <dbReference type="Proteomes" id="UP000249115"/>
    </source>
</evidence>
<sequence length="42" mass="5057">MDIRKKGIYLFPVNGPNIYESVRETYFGKVKEMREKNLYELS</sequence>
<proteinExistence type="predicted"/>
<dbReference type="Proteomes" id="UP000249115">
    <property type="component" value="Unassembled WGS sequence"/>
</dbReference>
<dbReference type="RefSeq" id="WP_262481340.1">
    <property type="nucleotide sequence ID" value="NZ_MSSV01000008.1"/>
</dbReference>
<name>A0A2W7RF45_9BACT</name>
<reference evidence="1 2" key="1">
    <citation type="submission" date="2018-06" db="EMBL/GenBank/DDBJ databases">
        <title>Genomic Encyclopedia of Archaeal and Bacterial Type Strains, Phase II (KMG-II): from individual species to whole genera.</title>
        <authorList>
            <person name="Goeker M."/>
        </authorList>
    </citation>
    <scope>NUCLEOTIDE SEQUENCE [LARGE SCALE GENOMIC DNA]</scope>
    <source>
        <strain evidence="1 2">DSM 22686</strain>
    </source>
</reference>
<comment type="caution">
    <text evidence="1">The sequence shown here is derived from an EMBL/GenBank/DDBJ whole genome shotgun (WGS) entry which is preliminary data.</text>
</comment>
<dbReference type="AlphaFoldDB" id="A0A2W7RF45"/>
<organism evidence="1 2">
    <name type="scientific">Algoriphagus ratkowskyi</name>
    <dbReference type="NCBI Taxonomy" id="57028"/>
    <lineage>
        <taxon>Bacteria</taxon>
        <taxon>Pseudomonadati</taxon>
        <taxon>Bacteroidota</taxon>
        <taxon>Cytophagia</taxon>
        <taxon>Cytophagales</taxon>
        <taxon>Cyclobacteriaceae</taxon>
        <taxon>Algoriphagus</taxon>
    </lineage>
</organism>
<evidence type="ECO:0000313" key="1">
    <source>
        <dbReference type="EMBL" id="PZX57010.1"/>
    </source>
</evidence>
<dbReference type="EMBL" id="QKZU01000007">
    <property type="protein sequence ID" value="PZX57010.1"/>
    <property type="molecule type" value="Genomic_DNA"/>
</dbReference>
<protein>
    <submittedName>
        <fullName evidence="1">Uncharacterized protein</fullName>
    </submittedName>
</protein>